<feature type="signal peptide" evidence="1">
    <location>
        <begin position="1"/>
        <end position="19"/>
    </location>
</feature>
<evidence type="ECO:0000313" key="3">
    <source>
        <dbReference type="Proteomes" id="UP001139447"/>
    </source>
</evidence>
<feature type="chain" id="PRO_5040889848" evidence="1">
    <location>
        <begin position="20"/>
        <end position="191"/>
    </location>
</feature>
<comment type="caution">
    <text evidence="2">The sequence shown here is derived from an EMBL/GenBank/DDBJ whole genome shotgun (WGS) entry which is preliminary data.</text>
</comment>
<evidence type="ECO:0000313" key="2">
    <source>
        <dbReference type="EMBL" id="MCJ0764243.1"/>
    </source>
</evidence>
<evidence type="ECO:0000256" key="1">
    <source>
        <dbReference type="SAM" id="SignalP"/>
    </source>
</evidence>
<gene>
    <name evidence="2" type="ORF">MMF98_13590</name>
</gene>
<proteinExistence type="predicted"/>
<organism evidence="2 3">
    <name type="scientific">Variovorax terrae</name>
    <dbReference type="NCBI Taxonomy" id="2923278"/>
    <lineage>
        <taxon>Bacteria</taxon>
        <taxon>Pseudomonadati</taxon>
        <taxon>Pseudomonadota</taxon>
        <taxon>Betaproteobacteria</taxon>
        <taxon>Burkholderiales</taxon>
        <taxon>Comamonadaceae</taxon>
        <taxon>Variovorax</taxon>
    </lineage>
</organism>
<dbReference type="Proteomes" id="UP001139447">
    <property type="component" value="Unassembled WGS sequence"/>
</dbReference>
<sequence length="191" mass="19981">MKRILTATLALLVSSLLMAQTDAPAKAPAKKKPKPSASRVEIKSTAKNMAAGIQAAEAALTPAELAIAERVYVGRMPCELGASVTLTPDPKSPGYFDVQTKNLKYRMFPVETKTGAIRLEDPQAGAVWLQIANKSMLMNHKLGQRLADECMSPAQVVVAEALKKNPAPSVLEPLPSAPAAAAAAPAASAAQ</sequence>
<name>A0A9X1W163_9BURK</name>
<keyword evidence="3" id="KW-1185">Reference proteome</keyword>
<dbReference type="AlphaFoldDB" id="A0A9X1W163"/>
<dbReference type="EMBL" id="JALGBI010000001">
    <property type="protein sequence ID" value="MCJ0764243.1"/>
    <property type="molecule type" value="Genomic_DNA"/>
</dbReference>
<dbReference type="RefSeq" id="WP_243306828.1">
    <property type="nucleotide sequence ID" value="NZ_JALGBI010000001.1"/>
</dbReference>
<accession>A0A9X1W163</accession>
<keyword evidence="1" id="KW-0732">Signal</keyword>
<protein>
    <submittedName>
        <fullName evidence="2">Uncharacterized protein</fullName>
    </submittedName>
</protein>
<reference evidence="2" key="1">
    <citation type="submission" date="2022-03" db="EMBL/GenBank/DDBJ databases">
        <authorList>
            <person name="Woo C.Y."/>
        </authorList>
    </citation>
    <scope>NUCLEOTIDE SEQUENCE</scope>
    <source>
        <strain evidence="2">CYS-02</strain>
    </source>
</reference>